<keyword evidence="7 11" id="KW-0067">ATP-binding</keyword>
<dbReference type="RefSeq" id="WP_146682005.1">
    <property type="nucleotide sequence ID" value="NZ_CP019646.1"/>
</dbReference>
<dbReference type="InterPro" id="IPR023033">
    <property type="entry name" value="Ala_tRNA_ligase_euk/bac"/>
</dbReference>
<dbReference type="OrthoDB" id="9803884at2"/>
<evidence type="ECO:0000256" key="7">
    <source>
        <dbReference type="ARBA" id="ARBA00022840"/>
    </source>
</evidence>
<dbReference type="InterPro" id="IPR002318">
    <property type="entry name" value="Ala-tRNA-lgiase_IIc"/>
</dbReference>
<protein>
    <recommendedName>
        <fullName evidence="11">Alanine--tRNA ligase</fullName>
        <ecNumber evidence="11">6.1.1.7</ecNumber>
    </recommendedName>
    <alternativeName>
        <fullName evidence="11">Alanyl-tRNA synthetase</fullName>
        <shortName evidence="11">AlaRS</shortName>
    </alternativeName>
</protein>
<dbReference type="Pfam" id="PF01411">
    <property type="entry name" value="tRNA-synt_2c"/>
    <property type="match status" value="1"/>
</dbReference>
<feature type="binding site" evidence="11">
    <location>
        <position position="688"/>
    </location>
    <ligand>
        <name>Zn(2+)</name>
        <dbReference type="ChEBI" id="CHEBI:29105"/>
    </ligand>
</feature>
<proteinExistence type="inferred from homology"/>
<dbReference type="STRING" id="1851148.SMSP2_00021"/>
<dbReference type="GO" id="GO:0005737">
    <property type="term" value="C:cytoplasm"/>
    <property type="evidence" value="ECO:0007669"/>
    <property type="project" value="UniProtKB-SubCell"/>
</dbReference>
<dbReference type="EMBL" id="CP019646">
    <property type="protein sequence ID" value="AQQ69691.1"/>
    <property type="molecule type" value="Genomic_DNA"/>
</dbReference>
<comment type="similarity">
    <text evidence="1 11">Belongs to the class-II aminoacyl-tRNA synthetase family.</text>
</comment>
<name>A0A1Q2MAH7_9BACT</name>
<dbReference type="InterPro" id="IPR018163">
    <property type="entry name" value="Thr/Ala-tRNA-synth_IIc_edit"/>
</dbReference>
<dbReference type="SUPFAM" id="SSF50447">
    <property type="entry name" value="Translation proteins"/>
    <property type="match status" value="1"/>
</dbReference>
<evidence type="ECO:0000256" key="4">
    <source>
        <dbReference type="ARBA" id="ARBA00022723"/>
    </source>
</evidence>
<feature type="binding site" evidence="11">
    <location>
        <position position="577"/>
    </location>
    <ligand>
        <name>Zn(2+)</name>
        <dbReference type="ChEBI" id="CHEBI:29105"/>
    </ligand>
</feature>
<evidence type="ECO:0000256" key="11">
    <source>
        <dbReference type="HAMAP-Rule" id="MF_00036"/>
    </source>
</evidence>
<keyword evidence="3 11" id="KW-0436">Ligase</keyword>
<keyword evidence="11" id="KW-0963">Cytoplasm</keyword>
<keyword evidence="12" id="KW-0175">Coiled coil</keyword>
<dbReference type="InterPro" id="IPR018165">
    <property type="entry name" value="Ala-tRNA-synth_IIc_core"/>
</dbReference>
<dbReference type="FunFam" id="3.10.310.40:FF:000001">
    <property type="entry name" value="Alanine--tRNA ligase"/>
    <property type="match status" value="1"/>
</dbReference>
<dbReference type="SUPFAM" id="SSF101353">
    <property type="entry name" value="Putative anticodon-binding domain of alanyl-tRNA synthetase (AlaRS)"/>
    <property type="match status" value="1"/>
</dbReference>
<dbReference type="Gene3D" id="2.40.30.130">
    <property type="match status" value="1"/>
</dbReference>
<evidence type="ECO:0000256" key="3">
    <source>
        <dbReference type="ARBA" id="ARBA00022598"/>
    </source>
</evidence>
<dbReference type="Pfam" id="PF02272">
    <property type="entry name" value="DHHA1"/>
    <property type="match status" value="1"/>
</dbReference>
<comment type="domain">
    <text evidence="11">Consists of three domains; the N-terminal catalytic domain, the editing domain and the C-terminal C-Ala domain. The editing domain removes incorrectly charged amino acids, while the C-Ala domain, along with tRNA(Ala), serves as a bridge to cooperatively bring together the editing and aminoacylation centers thus stimulating deacylation of misacylated tRNAs.</text>
</comment>
<comment type="catalytic activity">
    <reaction evidence="11">
        <text>tRNA(Ala) + L-alanine + ATP = L-alanyl-tRNA(Ala) + AMP + diphosphate</text>
        <dbReference type="Rhea" id="RHEA:12540"/>
        <dbReference type="Rhea" id="RHEA-COMP:9657"/>
        <dbReference type="Rhea" id="RHEA-COMP:9923"/>
        <dbReference type="ChEBI" id="CHEBI:30616"/>
        <dbReference type="ChEBI" id="CHEBI:33019"/>
        <dbReference type="ChEBI" id="CHEBI:57972"/>
        <dbReference type="ChEBI" id="CHEBI:78442"/>
        <dbReference type="ChEBI" id="CHEBI:78497"/>
        <dbReference type="ChEBI" id="CHEBI:456215"/>
        <dbReference type="EC" id="6.1.1.7"/>
    </reaction>
</comment>
<dbReference type="HAMAP" id="MF_00036_B">
    <property type="entry name" value="Ala_tRNA_synth_B"/>
    <property type="match status" value="1"/>
</dbReference>
<dbReference type="EC" id="6.1.1.7" evidence="11"/>
<dbReference type="FunFam" id="3.30.930.10:FF:000011">
    <property type="entry name" value="Alanine--tRNA ligase, cytoplasmic"/>
    <property type="match status" value="1"/>
</dbReference>
<keyword evidence="8 11" id="KW-0694">RNA-binding</keyword>
<organism evidence="14 15">
    <name type="scientific">Limihaloglobus sulfuriphilus</name>
    <dbReference type="NCBI Taxonomy" id="1851148"/>
    <lineage>
        <taxon>Bacteria</taxon>
        <taxon>Pseudomonadati</taxon>
        <taxon>Planctomycetota</taxon>
        <taxon>Phycisphaerae</taxon>
        <taxon>Sedimentisphaerales</taxon>
        <taxon>Sedimentisphaeraceae</taxon>
        <taxon>Limihaloglobus</taxon>
    </lineage>
</organism>
<evidence type="ECO:0000313" key="15">
    <source>
        <dbReference type="Proteomes" id="UP000188181"/>
    </source>
</evidence>
<dbReference type="InterPro" id="IPR003156">
    <property type="entry name" value="DHHA1_dom"/>
</dbReference>
<dbReference type="GO" id="GO:0005524">
    <property type="term" value="F:ATP binding"/>
    <property type="evidence" value="ECO:0007669"/>
    <property type="project" value="UniProtKB-UniRule"/>
</dbReference>
<dbReference type="AlphaFoldDB" id="A0A1Q2MAH7"/>
<dbReference type="Gene3D" id="3.30.980.10">
    <property type="entry name" value="Threonyl-trna Synthetase, Chain A, domain 2"/>
    <property type="match status" value="1"/>
</dbReference>
<dbReference type="PRINTS" id="PR00980">
    <property type="entry name" value="TRNASYNTHALA"/>
</dbReference>
<dbReference type="InterPro" id="IPR018164">
    <property type="entry name" value="Ala-tRNA-synth_IIc_N"/>
</dbReference>
<sequence length="902" mass="98741">MLSSEEIRSKFIEFFQGKGHTFVPSSPVVPNDDPTLLFTNAGMNQFKDIFLGMKAKKCDSAANSQKCIRVSGKHNDLEEVGVDTYHHTFFEMLGNWSFDSYFKEDTIKWAWELLTEVYKIDPDKLWATVFAGDETDGSEYDAEAARLWPQLTGIPKERVLACGKKDNFWEMGDTGPCGPCSEIHIDLGPEMCDMQHVEGHKCAVNAGCARFIELWNLVFIQFNRVADGSLMPLKAKYVDTGAGLERICAVLQGKKSNYDTDLFMPIINGIENLSGVKYTSSLKSKSDIAMRVIADHLRSLSFAITDGASPGNDGRGYVLRRILRRACRFGRVLNMHEPFIYKLVPALVDKMGGAFPELKARSSHVQTVIQAEEASFGRTLDRGLEMFTQAAEKAQDGTIRGEDAFQLYDTYGFPLDLTSLMARERGLSVDTDAFEELMEQQRNRARAAQKSNSMLSVLVGIDLPETDDSLKYSSTDIKAKIIASVCDDGYTDSGTVTTSGDKASLILDKTCFYAESGGQIGDAGMITSDTGRFIVDKTTAMGHCVLHEGRVIEGSFEIGQDVYAMVSPDREATRKNHTATHILQWALREVLGDSVSQQGSLVNSEYLRFDFTWPKALSPEELHQVEKLVNMRIGMELPVQVAVMPIEEAKELGATALFGEKYGDTVRVISIGAASPERLHEGFSLEFCGGTHIDNIGRIGGFKVVREESISAGVRRITAVTGPAYNKYMEERSGIVDELTALLKVPAEQVSERVAKLIADNKELSKKLKTAHKQGGSDVMQDAKKLLETAAEFAGSKAVVGELADAKPDDMRSAMDMLKKKAPSSVIFLASAVDGKVMMIAGVTDDLVKKGIKAGELVRELAPIVGGGGGGRPQMAQAGGKNPEKLDECLKKAKETIAAKLS</sequence>
<evidence type="ECO:0000256" key="5">
    <source>
        <dbReference type="ARBA" id="ARBA00022741"/>
    </source>
</evidence>
<dbReference type="InterPro" id="IPR009000">
    <property type="entry name" value="Transl_B-barrel_sf"/>
</dbReference>
<dbReference type="Gene3D" id="3.30.930.10">
    <property type="entry name" value="Bira Bifunctional Protein, Domain 2"/>
    <property type="match status" value="1"/>
</dbReference>
<dbReference type="KEGG" id="pbas:SMSP2_00021"/>
<gene>
    <name evidence="11 14" type="primary">alaS</name>
    <name evidence="14" type="ORF">SMSP2_00021</name>
</gene>
<keyword evidence="4 11" id="KW-0479">Metal-binding</keyword>
<dbReference type="Gene3D" id="3.30.54.20">
    <property type="match status" value="1"/>
</dbReference>
<evidence type="ECO:0000256" key="9">
    <source>
        <dbReference type="ARBA" id="ARBA00022917"/>
    </source>
</evidence>
<evidence type="ECO:0000256" key="6">
    <source>
        <dbReference type="ARBA" id="ARBA00022833"/>
    </source>
</evidence>
<keyword evidence="6 11" id="KW-0862">Zinc</keyword>
<keyword evidence="9 11" id="KW-0648">Protein biosynthesis</keyword>
<keyword evidence="5 11" id="KW-0547">Nucleotide-binding</keyword>
<dbReference type="PANTHER" id="PTHR11777:SF9">
    <property type="entry name" value="ALANINE--TRNA LIGASE, CYTOPLASMIC"/>
    <property type="match status" value="1"/>
</dbReference>
<dbReference type="Proteomes" id="UP000188181">
    <property type="component" value="Chromosome"/>
</dbReference>
<evidence type="ECO:0000256" key="1">
    <source>
        <dbReference type="ARBA" id="ARBA00008226"/>
    </source>
</evidence>
<dbReference type="SUPFAM" id="SSF55681">
    <property type="entry name" value="Class II aaRS and biotin synthetases"/>
    <property type="match status" value="1"/>
</dbReference>
<dbReference type="GO" id="GO:0004813">
    <property type="term" value="F:alanine-tRNA ligase activity"/>
    <property type="evidence" value="ECO:0007669"/>
    <property type="project" value="UniProtKB-UniRule"/>
</dbReference>
<dbReference type="FunFam" id="3.30.980.10:FF:000004">
    <property type="entry name" value="Alanine--tRNA ligase, cytoplasmic"/>
    <property type="match status" value="1"/>
</dbReference>
<dbReference type="CDD" id="cd00673">
    <property type="entry name" value="AlaRS_core"/>
    <property type="match status" value="1"/>
</dbReference>
<dbReference type="SUPFAM" id="SSF55186">
    <property type="entry name" value="ThrRS/AlaRS common domain"/>
    <property type="match status" value="1"/>
</dbReference>
<evidence type="ECO:0000256" key="2">
    <source>
        <dbReference type="ARBA" id="ARBA00022555"/>
    </source>
</evidence>
<keyword evidence="15" id="KW-1185">Reference proteome</keyword>
<evidence type="ECO:0000256" key="10">
    <source>
        <dbReference type="ARBA" id="ARBA00023146"/>
    </source>
</evidence>
<comment type="subcellular location">
    <subcellularLocation>
        <location evidence="11">Cytoplasm</location>
    </subcellularLocation>
</comment>
<dbReference type="GO" id="GO:0008270">
    <property type="term" value="F:zinc ion binding"/>
    <property type="evidence" value="ECO:0007669"/>
    <property type="project" value="UniProtKB-UniRule"/>
</dbReference>
<dbReference type="InterPro" id="IPR050058">
    <property type="entry name" value="Ala-tRNA_ligase"/>
</dbReference>
<dbReference type="GO" id="GO:0000049">
    <property type="term" value="F:tRNA binding"/>
    <property type="evidence" value="ECO:0007669"/>
    <property type="project" value="UniProtKB-KW"/>
</dbReference>
<keyword evidence="2 11" id="KW-0820">tRNA-binding</keyword>
<feature type="coiled-coil region" evidence="12">
    <location>
        <begin position="747"/>
        <end position="774"/>
    </location>
</feature>
<evidence type="ECO:0000259" key="13">
    <source>
        <dbReference type="PROSITE" id="PS50860"/>
    </source>
</evidence>
<feature type="domain" description="Alanyl-transfer RNA synthetases family profile" evidence="13">
    <location>
        <begin position="2"/>
        <end position="731"/>
    </location>
</feature>
<dbReference type="Pfam" id="PF07973">
    <property type="entry name" value="tRNA_SAD"/>
    <property type="match status" value="1"/>
</dbReference>
<evidence type="ECO:0000313" key="14">
    <source>
        <dbReference type="EMBL" id="AQQ69691.1"/>
    </source>
</evidence>
<keyword evidence="10 11" id="KW-0030">Aminoacyl-tRNA synthetase</keyword>
<evidence type="ECO:0000256" key="8">
    <source>
        <dbReference type="ARBA" id="ARBA00022884"/>
    </source>
</evidence>
<dbReference type="SMART" id="SM00863">
    <property type="entry name" value="tRNA_SAD"/>
    <property type="match status" value="1"/>
</dbReference>
<evidence type="ECO:0000256" key="12">
    <source>
        <dbReference type="SAM" id="Coils"/>
    </source>
</evidence>
<feature type="binding site" evidence="11">
    <location>
        <position position="692"/>
    </location>
    <ligand>
        <name>Zn(2+)</name>
        <dbReference type="ChEBI" id="CHEBI:29105"/>
    </ligand>
</feature>
<dbReference type="InterPro" id="IPR018162">
    <property type="entry name" value="Ala-tRNA-ligase_IIc_anticod-bd"/>
</dbReference>
<dbReference type="Gene3D" id="6.10.250.550">
    <property type="match status" value="1"/>
</dbReference>
<comment type="cofactor">
    <cofactor evidence="11">
        <name>Zn(2+)</name>
        <dbReference type="ChEBI" id="CHEBI:29105"/>
    </cofactor>
    <text evidence="11">Binds 1 zinc ion per subunit.</text>
</comment>
<dbReference type="PANTHER" id="PTHR11777">
    <property type="entry name" value="ALANYL-TRNA SYNTHETASE"/>
    <property type="match status" value="1"/>
</dbReference>
<dbReference type="FunFam" id="3.30.54.20:FF:000001">
    <property type="entry name" value="Alanine--tRNA ligase"/>
    <property type="match status" value="1"/>
</dbReference>
<feature type="binding site" evidence="11">
    <location>
        <position position="581"/>
    </location>
    <ligand>
        <name>Zn(2+)</name>
        <dbReference type="ChEBI" id="CHEBI:29105"/>
    </ligand>
</feature>
<dbReference type="InterPro" id="IPR012947">
    <property type="entry name" value="tRNA_SAD"/>
</dbReference>
<dbReference type="GO" id="GO:0006419">
    <property type="term" value="P:alanyl-tRNA aminoacylation"/>
    <property type="evidence" value="ECO:0007669"/>
    <property type="project" value="UniProtKB-UniRule"/>
</dbReference>
<dbReference type="NCBIfam" id="TIGR00344">
    <property type="entry name" value="alaS"/>
    <property type="match status" value="1"/>
</dbReference>
<dbReference type="InterPro" id="IPR045864">
    <property type="entry name" value="aa-tRNA-synth_II/BPL/LPL"/>
</dbReference>
<accession>A0A1Q2MAH7</accession>
<dbReference type="Gene3D" id="3.10.310.40">
    <property type="match status" value="1"/>
</dbReference>
<dbReference type="GO" id="GO:0002161">
    <property type="term" value="F:aminoacyl-tRNA deacylase activity"/>
    <property type="evidence" value="ECO:0007669"/>
    <property type="project" value="TreeGrafter"/>
</dbReference>
<comment type="function">
    <text evidence="11">Catalyzes the attachment of alanine to tRNA(Ala) in a two-step reaction: alanine is first activated by ATP to form Ala-AMP and then transferred to the acceptor end of tRNA(Ala). Also edits incorrectly charged Ser-tRNA(Ala) and Gly-tRNA(Ala) via its editing domain.</text>
</comment>
<reference evidence="15" key="1">
    <citation type="submission" date="2017-02" db="EMBL/GenBank/DDBJ databases">
        <title>Comparative genomics and description of representatives of a novel lineage of planctomycetes thriving in anoxic sediments.</title>
        <authorList>
            <person name="Spring S."/>
            <person name="Bunk B."/>
            <person name="Sproer C."/>
        </authorList>
    </citation>
    <scope>NUCLEOTIDE SEQUENCE [LARGE SCALE GENOMIC DNA]</scope>
    <source>
        <strain evidence="15">SM-Chi-D1</strain>
    </source>
</reference>
<dbReference type="PROSITE" id="PS50860">
    <property type="entry name" value="AA_TRNA_LIGASE_II_ALA"/>
    <property type="match status" value="1"/>
</dbReference>